<dbReference type="SUPFAM" id="SSF52518">
    <property type="entry name" value="Thiamin diphosphate-binding fold (THDP-binding)"/>
    <property type="match status" value="2"/>
</dbReference>
<dbReference type="InterPro" id="IPR005475">
    <property type="entry name" value="Transketolase-like_Pyr-bd"/>
</dbReference>
<dbReference type="Pfam" id="PF00456">
    <property type="entry name" value="Transketolase_N"/>
    <property type="match status" value="1"/>
</dbReference>
<dbReference type="EMBL" id="JBBHLI010000001">
    <property type="protein sequence ID" value="MEK9500067.1"/>
    <property type="molecule type" value="Genomic_DNA"/>
</dbReference>
<sequence>MTDLDRLCIDAIRVLSMDAVQAANSGHPGTPMALAPAGYSLFTRHLRHDPADPSWPDRDRFVLSVGHASMLIYSLLHLSGYEVSLDDIRDFRQWGSRTPGHPEVGHTPGVETTTGPLGAGVSNSVGMALAERWLAHRFNRPGHEIVDHHTIAFCSDGDLMEGISHEAGAFAAHQRLGKLIWVFDDNSITIEGRTDLATSADQGARFAAYGWHVLHVDDGNDLDAFDRAMEAAKAETERPTLIVLKTVIAWGSPNKADTAGAHGAPLGGDEVEATKRNLGYPSLEPFHVPDEAREGWASTRTRGAELHADWTARFDAYRDAHPELAAEYERTVVRGELPEGWDSEIPAPPAKDEATRASSGKVLNGLAARIPELIGGSADLGGSNKTDIDGGGSLLPDDPGGRVIHFGIREHAMGGIMNGMALHGGVRPFGGTFLIFSDYMRPAIRLAGLMQTPVTYVFTHDSIGLGEDGPTHQPIEQMMALRLIPNVMDLRPADPAEVAAAWRMAMLRTDGPAFLALTRQNVPTLDREAMASADGLERGGYVLAEADGGSPEVILIGSGSEIGIALEARGRLQKQGVPTRVVSLPSWFLFARQSADYRESVLPASVPLRVSVEAGATTGWERWIGSAGHAVGIDHFGASAPFERLYEEFGVTPEAVVEAAMRIRGRA</sequence>
<keyword evidence="7" id="KW-0460">Magnesium</keyword>
<keyword evidence="6" id="KW-0479">Metal-binding</keyword>
<comment type="cofactor">
    <cofactor evidence="2">
        <name>thiamine diphosphate</name>
        <dbReference type="ChEBI" id="CHEBI:58937"/>
    </cofactor>
</comment>
<feature type="region of interest" description="Disordered" evidence="11">
    <location>
        <begin position="97"/>
        <end position="117"/>
    </location>
</feature>
<comment type="catalytic activity">
    <reaction evidence="9">
        <text>D-sedoheptulose 7-phosphate + D-glyceraldehyde 3-phosphate = aldehydo-D-ribose 5-phosphate + D-xylulose 5-phosphate</text>
        <dbReference type="Rhea" id="RHEA:10508"/>
        <dbReference type="ChEBI" id="CHEBI:57483"/>
        <dbReference type="ChEBI" id="CHEBI:57737"/>
        <dbReference type="ChEBI" id="CHEBI:58273"/>
        <dbReference type="ChEBI" id="CHEBI:59776"/>
        <dbReference type="EC" id="2.2.1.1"/>
    </reaction>
</comment>
<evidence type="ECO:0000313" key="13">
    <source>
        <dbReference type="EMBL" id="MEK9500067.1"/>
    </source>
</evidence>
<dbReference type="Gene3D" id="3.40.50.970">
    <property type="match status" value="2"/>
</dbReference>
<dbReference type="CDD" id="cd02012">
    <property type="entry name" value="TPP_TK"/>
    <property type="match status" value="1"/>
</dbReference>
<dbReference type="RefSeq" id="WP_405277678.1">
    <property type="nucleotide sequence ID" value="NZ_JBBHLI010000001.1"/>
</dbReference>
<dbReference type="Pfam" id="PF02779">
    <property type="entry name" value="Transket_pyr"/>
    <property type="match status" value="1"/>
</dbReference>
<evidence type="ECO:0000256" key="6">
    <source>
        <dbReference type="ARBA" id="ARBA00022723"/>
    </source>
</evidence>
<evidence type="ECO:0000256" key="11">
    <source>
        <dbReference type="SAM" id="MobiDB-lite"/>
    </source>
</evidence>
<evidence type="ECO:0000256" key="4">
    <source>
        <dbReference type="ARBA" id="ARBA00013152"/>
    </source>
</evidence>
<keyword evidence="8" id="KW-0786">Thiamine pyrophosphate</keyword>
<dbReference type="GO" id="GO:0004802">
    <property type="term" value="F:transketolase activity"/>
    <property type="evidence" value="ECO:0007669"/>
    <property type="project" value="UniProtKB-EC"/>
</dbReference>
<dbReference type="CDD" id="cd07033">
    <property type="entry name" value="TPP_PYR_DXS_TK_like"/>
    <property type="match status" value="1"/>
</dbReference>
<evidence type="ECO:0000256" key="2">
    <source>
        <dbReference type="ARBA" id="ARBA00001964"/>
    </source>
</evidence>
<feature type="domain" description="Transketolase-like pyrimidine-binding" evidence="12">
    <location>
        <begin position="353"/>
        <end position="524"/>
    </location>
</feature>
<gene>
    <name evidence="13" type="primary">tkt</name>
    <name evidence="13" type="ORF">WI372_03675</name>
</gene>
<keyword evidence="5 13" id="KW-0808">Transferase</keyword>
<evidence type="ECO:0000256" key="10">
    <source>
        <dbReference type="NCBIfam" id="TIGR00232"/>
    </source>
</evidence>
<dbReference type="PANTHER" id="PTHR43522">
    <property type="entry name" value="TRANSKETOLASE"/>
    <property type="match status" value="1"/>
</dbReference>
<reference evidence="13 14" key="1">
    <citation type="submission" date="2024-02" db="EMBL/GenBank/DDBJ databases">
        <title>A novel Gemmatimonadota bacterium.</title>
        <authorList>
            <person name="Du Z.-J."/>
            <person name="Ye Y.-Q."/>
        </authorList>
    </citation>
    <scope>NUCLEOTIDE SEQUENCE [LARGE SCALE GENOMIC DNA]</scope>
    <source>
        <strain evidence="13 14">DH-20</strain>
    </source>
</reference>
<dbReference type="InterPro" id="IPR009014">
    <property type="entry name" value="Transketo_C/PFOR_II"/>
</dbReference>
<dbReference type="EC" id="2.2.1.1" evidence="4 10"/>
<dbReference type="NCBIfam" id="TIGR00232">
    <property type="entry name" value="tktlase_bact"/>
    <property type="match status" value="1"/>
</dbReference>
<evidence type="ECO:0000313" key="14">
    <source>
        <dbReference type="Proteomes" id="UP001484239"/>
    </source>
</evidence>
<comment type="similarity">
    <text evidence="3">Belongs to the transketolase family.</text>
</comment>
<keyword evidence="14" id="KW-1185">Reference proteome</keyword>
<dbReference type="Pfam" id="PF22613">
    <property type="entry name" value="Transketolase_C_1"/>
    <property type="match status" value="1"/>
</dbReference>
<evidence type="ECO:0000256" key="1">
    <source>
        <dbReference type="ARBA" id="ARBA00001946"/>
    </source>
</evidence>
<dbReference type="InterPro" id="IPR005474">
    <property type="entry name" value="Transketolase_N"/>
</dbReference>
<accession>A0ABU9E5S7</accession>
<evidence type="ECO:0000256" key="8">
    <source>
        <dbReference type="ARBA" id="ARBA00023052"/>
    </source>
</evidence>
<organism evidence="13 14">
    <name type="scientific">Gaopeijia maritima</name>
    <dbReference type="NCBI Taxonomy" id="3119007"/>
    <lineage>
        <taxon>Bacteria</taxon>
        <taxon>Pseudomonadati</taxon>
        <taxon>Gemmatimonadota</taxon>
        <taxon>Longimicrobiia</taxon>
        <taxon>Gaopeijiales</taxon>
        <taxon>Gaopeijiaceae</taxon>
        <taxon>Gaopeijia</taxon>
    </lineage>
</organism>
<dbReference type="Proteomes" id="UP001484239">
    <property type="component" value="Unassembled WGS sequence"/>
</dbReference>
<evidence type="ECO:0000256" key="5">
    <source>
        <dbReference type="ARBA" id="ARBA00022679"/>
    </source>
</evidence>
<dbReference type="InterPro" id="IPR055152">
    <property type="entry name" value="Transketolase-like_C_2"/>
</dbReference>
<name>A0ABU9E5S7_9BACT</name>
<proteinExistence type="inferred from homology"/>
<dbReference type="InterPro" id="IPR029061">
    <property type="entry name" value="THDP-binding"/>
</dbReference>
<comment type="caution">
    <text evidence="13">The sequence shown here is derived from an EMBL/GenBank/DDBJ whole genome shotgun (WGS) entry which is preliminary data.</text>
</comment>
<dbReference type="InterPro" id="IPR033247">
    <property type="entry name" value="Transketolase_fam"/>
</dbReference>
<dbReference type="SUPFAM" id="SSF52922">
    <property type="entry name" value="TK C-terminal domain-like"/>
    <property type="match status" value="1"/>
</dbReference>
<evidence type="ECO:0000256" key="7">
    <source>
        <dbReference type="ARBA" id="ARBA00022842"/>
    </source>
</evidence>
<evidence type="ECO:0000259" key="12">
    <source>
        <dbReference type="SMART" id="SM00861"/>
    </source>
</evidence>
<dbReference type="InterPro" id="IPR005478">
    <property type="entry name" value="Transketolase_bac-like"/>
</dbReference>
<evidence type="ECO:0000256" key="9">
    <source>
        <dbReference type="ARBA" id="ARBA00049473"/>
    </source>
</evidence>
<dbReference type="SMART" id="SM00861">
    <property type="entry name" value="Transket_pyr"/>
    <property type="match status" value="1"/>
</dbReference>
<dbReference type="PANTHER" id="PTHR43522:SF2">
    <property type="entry name" value="TRANSKETOLASE 1-RELATED"/>
    <property type="match status" value="1"/>
</dbReference>
<comment type="cofactor">
    <cofactor evidence="1">
        <name>Mg(2+)</name>
        <dbReference type="ChEBI" id="CHEBI:18420"/>
    </cofactor>
</comment>
<evidence type="ECO:0000256" key="3">
    <source>
        <dbReference type="ARBA" id="ARBA00007131"/>
    </source>
</evidence>
<protein>
    <recommendedName>
        <fullName evidence="4 10">Transketolase</fullName>
        <ecNumber evidence="4 10">2.2.1.1</ecNumber>
    </recommendedName>
</protein>
<dbReference type="Gene3D" id="3.40.50.920">
    <property type="match status" value="1"/>
</dbReference>